<keyword evidence="3" id="KW-1185">Reference proteome</keyword>
<gene>
    <name evidence="2" type="ORF">CATMQ487_34850</name>
</gene>
<dbReference type="PANTHER" id="PTHR33490:SF6">
    <property type="entry name" value="SLL1049 PROTEIN"/>
    <property type="match status" value="1"/>
</dbReference>
<reference evidence="2" key="1">
    <citation type="submission" date="2022-04" db="EMBL/GenBank/DDBJ databases">
        <title>Whole genome sequence of Sphaerotilus sp. FB-5.</title>
        <authorList>
            <person name="Takeda M."/>
            <person name="Narihara S."/>
            <person name="Akimoto M."/>
            <person name="Akimoto R."/>
            <person name="Nishiyashiki S."/>
            <person name="Murakami T."/>
        </authorList>
    </citation>
    <scope>NUCLEOTIDE SEQUENCE</scope>
    <source>
        <strain evidence="2">FB-5</strain>
    </source>
</reference>
<dbReference type="SUPFAM" id="SSF54001">
    <property type="entry name" value="Cysteine proteinases"/>
    <property type="match status" value="1"/>
</dbReference>
<dbReference type="PANTHER" id="PTHR33490">
    <property type="entry name" value="BLR5614 PROTEIN-RELATED"/>
    <property type="match status" value="1"/>
</dbReference>
<dbReference type="Gene3D" id="3.10.620.30">
    <property type="match status" value="1"/>
</dbReference>
<name>A0ABN6PMT4_9BURK</name>
<accession>A0ABN6PMT4</accession>
<dbReference type="Pfam" id="PF01841">
    <property type="entry name" value="Transglut_core"/>
    <property type="match status" value="1"/>
</dbReference>
<protein>
    <submittedName>
        <fullName evidence="2">Transglutaminase</fullName>
    </submittedName>
</protein>
<organism evidence="2 3">
    <name type="scientific">Sphaerotilus microaerophilus</name>
    <dbReference type="NCBI Taxonomy" id="2914710"/>
    <lineage>
        <taxon>Bacteria</taxon>
        <taxon>Pseudomonadati</taxon>
        <taxon>Pseudomonadota</taxon>
        <taxon>Betaproteobacteria</taxon>
        <taxon>Burkholderiales</taxon>
        <taxon>Sphaerotilaceae</taxon>
        <taxon>Sphaerotilus</taxon>
    </lineage>
</organism>
<dbReference type="Pfam" id="PF08379">
    <property type="entry name" value="Bact_transglu_N"/>
    <property type="match status" value="1"/>
</dbReference>
<sequence>MKLQIVHRTSYRYSLPLRRVVQTLRLTPRSSSRQAVLQWALAGSGSLHPEDDAWGNLGHLHTVERGGRRLHAEAAGVVETRAEPVVTDGPDGRGPAPDWYREASPLIGRWPAIVDLALTCLPGGEPAHPVEPRRGIERLLRLAEAVQHRVRYRPGTTDVHTTAEGAWRAAEGVCQDQAQVFIAACRAAAVPARYVSGYFFAGETGSGGADVAGAAGAAALASHAWAEVCIDLPGRRWLGVDVTHGCLVDARHVVLAVGPDYAACPPVRGVRSGGGAETMEVSLRITPL</sequence>
<dbReference type="RefSeq" id="WP_251969781.1">
    <property type="nucleotide sequence ID" value="NZ_AP025730.1"/>
</dbReference>
<evidence type="ECO:0000259" key="1">
    <source>
        <dbReference type="SMART" id="SM00460"/>
    </source>
</evidence>
<dbReference type="Proteomes" id="UP001057498">
    <property type="component" value="Chromosome"/>
</dbReference>
<evidence type="ECO:0000313" key="2">
    <source>
        <dbReference type="EMBL" id="BDI06515.1"/>
    </source>
</evidence>
<dbReference type="InterPro" id="IPR002931">
    <property type="entry name" value="Transglutaminase-like"/>
</dbReference>
<feature type="domain" description="Transglutaminase-like" evidence="1">
    <location>
        <begin position="166"/>
        <end position="244"/>
    </location>
</feature>
<dbReference type="InterPro" id="IPR038765">
    <property type="entry name" value="Papain-like_cys_pep_sf"/>
</dbReference>
<dbReference type="SMART" id="SM00460">
    <property type="entry name" value="TGc"/>
    <property type="match status" value="1"/>
</dbReference>
<proteinExistence type="predicted"/>
<evidence type="ECO:0000313" key="3">
    <source>
        <dbReference type="Proteomes" id="UP001057498"/>
    </source>
</evidence>
<dbReference type="InterPro" id="IPR013589">
    <property type="entry name" value="Bac_transglu_N"/>
</dbReference>
<dbReference type="EMBL" id="AP025730">
    <property type="protein sequence ID" value="BDI06515.1"/>
    <property type="molecule type" value="Genomic_DNA"/>
</dbReference>